<name>A0A7S3LK17_9STRA</name>
<organism evidence="2">
    <name type="scientific">Amphora coffeiformis</name>
    <dbReference type="NCBI Taxonomy" id="265554"/>
    <lineage>
        <taxon>Eukaryota</taxon>
        <taxon>Sar</taxon>
        <taxon>Stramenopiles</taxon>
        <taxon>Ochrophyta</taxon>
        <taxon>Bacillariophyta</taxon>
        <taxon>Bacillariophyceae</taxon>
        <taxon>Bacillariophycidae</taxon>
        <taxon>Thalassiophysales</taxon>
        <taxon>Catenulaceae</taxon>
        <taxon>Amphora</taxon>
    </lineage>
</organism>
<reference evidence="2" key="1">
    <citation type="submission" date="2021-01" db="EMBL/GenBank/DDBJ databases">
        <authorList>
            <person name="Corre E."/>
            <person name="Pelletier E."/>
            <person name="Niang G."/>
            <person name="Scheremetjew M."/>
            <person name="Finn R."/>
            <person name="Kale V."/>
            <person name="Holt S."/>
            <person name="Cochrane G."/>
            <person name="Meng A."/>
            <person name="Brown T."/>
            <person name="Cohen L."/>
        </authorList>
    </citation>
    <scope>NUCLEOTIDE SEQUENCE</scope>
    <source>
        <strain evidence="2">CCMP127</strain>
    </source>
</reference>
<accession>A0A7S3LK17</accession>
<feature type="region of interest" description="Disordered" evidence="1">
    <location>
        <begin position="1"/>
        <end position="118"/>
    </location>
</feature>
<proteinExistence type="predicted"/>
<feature type="region of interest" description="Disordered" evidence="1">
    <location>
        <begin position="243"/>
        <end position="272"/>
    </location>
</feature>
<evidence type="ECO:0000313" key="2">
    <source>
        <dbReference type="EMBL" id="CAE0422184.1"/>
    </source>
</evidence>
<sequence length="272" mass="29246">MTSQPKMKREGSLDFDEMDYEKSGSIPEEAPPMGAADDEEELNLPPGRLHSTRVKEKLSGSCGNLNTVGSFHSSGSVNNKRSKSFTHPHEQGTKSPGGSRSRSPSLKERTTTTTAVMGDSSISSLEDFVDNDILYDRQGLIDDLSQSSSKNMAVRPPMTNLPSVNERLSEETLDDCHAFADVAVRSSNASRAASVGTDRELFLDPLDEIDEEGAADDASLEDPSETYDQQVILTNMEKIAISHPRTEDTSAAASALARGSSSIMDGETPSNA</sequence>
<gene>
    <name evidence="2" type="ORF">ACOF00016_LOCUS18762</name>
</gene>
<dbReference type="AlphaFoldDB" id="A0A7S3LK17"/>
<feature type="compositionally biased region" description="Polar residues" evidence="1">
    <location>
        <begin position="61"/>
        <end position="79"/>
    </location>
</feature>
<protein>
    <submittedName>
        <fullName evidence="2">Uncharacterized protein</fullName>
    </submittedName>
</protein>
<feature type="compositionally biased region" description="Low complexity" evidence="1">
    <location>
        <begin position="250"/>
        <end position="262"/>
    </location>
</feature>
<evidence type="ECO:0000256" key="1">
    <source>
        <dbReference type="SAM" id="MobiDB-lite"/>
    </source>
</evidence>
<dbReference type="EMBL" id="HBIM01025249">
    <property type="protein sequence ID" value="CAE0422184.1"/>
    <property type="molecule type" value="Transcribed_RNA"/>
</dbReference>